<evidence type="ECO:0000256" key="1">
    <source>
        <dbReference type="ARBA" id="ARBA00012493"/>
    </source>
</evidence>
<gene>
    <name evidence="11" type="ORF">ACFFGX_12115</name>
</gene>
<keyword evidence="2" id="KW-0808">Transferase</keyword>
<evidence type="ECO:0000259" key="10">
    <source>
        <dbReference type="PROSITE" id="PS50878"/>
    </source>
</evidence>
<dbReference type="CDD" id="cd03487">
    <property type="entry name" value="RT_Bac_retron_II"/>
    <property type="match status" value="1"/>
</dbReference>
<evidence type="ECO:0000256" key="7">
    <source>
        <dbReference type="ARBA" id="ARBA00023118"/>
    </source>
</evidence>
<dbReference type="EC" id="2.7.7.49" evidence="1"/>
<reference evidence="11 12" key="1">
    <citation type="submission" date="2024-09" db="EMBL/GenBank/DDBJ databases">
        <authorList>
            <person name="Sun Q."/>
            <person name="Mori K."/>
        </authorList>
    </citation>
    <scope>NUCLEOTIDE SEQUENCE [LARGE SCALE GENOMIC DNA]</scope>
    <source>
        <strain evidence="11 12">NCAIM B.01794</strain>
    </source>
</reference>
<comment type="similarity">
    <text evidence="8">Belongs to the bacterial reverse transcriptase family.</text>
</comment>
<keyword evidence="6 11" id="KW-0695">RNA-directed DNA polymerase</keyword>
<protein>
    <recommendedName>
        <fullName evidence="1">RNA-directed DNA polymerase</fullName>
        <ecNumber evidence="1">2.7.7.49</ecNumber>
    </recommendedName>
</protein>
<evidence type="ECO:0000256" key="4">
    <source>
        <dbReference type="ARBA" id="ARBA00022723"/>
    </source>
</evidence>
<dbReference type="PRINTS" id="PR00866">
    <property type="entry name" value="RNADNAPOLMS"/>
</dbReference>
<evidence type="ECO:0000256" key="8">
    <source>
        <dbReference type="ARBA" id="ARBA00034120"/>
    </source>
</evidence>
<evidence type="ECO:0000313" key="11">
    <source>
        <dbReference type="EMBL" id="MFC0710266.1"/>
    </source>
</evidence>
<organism evidence="11 12">
    <name type="scientific">Azorhizophilus paspali</name>
    <name type="common">Azotobacter paspali</name>
    <dbReference type="NCBI Taxonomy" id="69963"/>
    <lineage>
        <taxon>Bacteria</taxon>
        <taxon>Pseudomonadati</taxon>
        <taxon>Pseudomonadota</taxon>
        <taxon>Gammaproteobacteria</taxon>
        <taxon>Pseudomonadales</taxon>
        <taxon>Pseudomonadaceae</taxon>
        <taxon>Azorhizophilus</taxon>
    </lineage>
</organism>
<keyword evidence="4" id="KW-0479">Metal-binding</keyword>
<dbReference type="RefSeq" id="WP_376946128.1">
    <property type="nucleotide sequence ID" value="NZ_CP171449.1"/>
</dbReference>
<dbReference type="PANTHER" id="PTHR34047">
    <property type="entry name" value="NUCLEAR INTRON MATURASE 1, MITOCHONDRIAL-RELATED"/>
    <property type="match status" value="1"/>
</dbReference>
<evidence type="ECO:0000256" key="9">
    <source>
        <dbReference type="ARBA" id="ARBA00048173"/>
    </source>
</evidence>
<keyword evidence="7" id="KW-0051">Antiviral defense</keyword>
<dbReference type="SUPFAM" id="SSF56672">
    <property type="entry name" value="DNA/RNA polymerases"/>
    <property type="match status" value="1"/>
</dbReference>
<dbReference type="InterPro" id="IPR000123">
    <property type="entry name" value="Reverse_transcriptase_msDNA"/>
</dbReference>
<evidence type="ECO:0000256" key="3">
    <source>
        <dbReference type="ARBA" id="ARBA00022695"/>
    </source>
</evidence>
<comment type="catalytic activity">
    <reaction evidence="9">
        <text>DNA(n) + a 2'-deoxyribonucleoside 5'-triphosphate = DNA(n+1) + diphosphate</text>
        <dbReference type="Rhea" id="RHEA:22508"/>
        <dbReference type="Rhea" id="RHEA-COMP:17339"/>
        <dbReference type="Rhea" id="RHEA-COMP:17340"/>
        <dbReference type="ChEBI" id="CHEBI:33019"/>
        <dbReference type="ChEBI" id="CHEBI:61560"/>
        <dbReference type="ChEBI" id="CHEBI:173112"/>
        <dbReference type="EC" id="2.7.7.49"/>
    </reaction>
</comment>
<dbReference type="Proteomes" id="UP001589891">
    <property type="component" value="Unassembled WGS sequence"/>
</dbReference>
<evidence type="ECO:0000313" key="12">
    <source>
        <dbReference type="Proteomes" id="UP001589891"/>
    </source>
</evidence>
<sequence length="317" mass="36127">MRYKEILSEISSSLALSAMELIQIAAKSPYTYKVYSIDKKTGGERTIAQPARETKFLQRELIGKLFNELPVHEAATAYRDGSSIKKNAWAHKDNRYLSKFDFKNFFESITEGDLELHFKKHFGEQEFSTNFIRFISRVSCYYNPPQGLTLSIGAPTSPLLSNSVMYEFDCLIFDWCNERGLTYTRYADDLTFSSSTKGQAFEIEGFIEGVLAKIEYPRLSINNKKTLHVSMSGKRRVTGLIISNDGKVSLGRDRKRLISAMIHRYATGSLTGDELSRLQGLLGFAEDVEPLFCSKMRAKYGIKVISEIFQFRKLKNN</sequence>
<dbReference type="InterPro" id="IPR051083">
    <property type="entry name" value="GrpII_Intron_Splice-Mob/Def"/>
</dbReference>
<dbReference type="PANTHER" id="PTHR34047:SF7">
    <property type="entry name" value="RNA-DIRECTED DNA POLYMERASE"/>
    <property type="match status" value="1"/>
</dbReference>
<dbReference type="PROSITE" id="PS50878">
    <property type="entry name" value="RT_POL"/>
    <property type="match status" value="1"/>
</dbReference>
<evidence type="ECO:0000256" key="5">
    <source>
        <dbReference type="ARBA" id="ARBA00022842"/>
    </source>
</evidence>
<name>A0ABV6SL81_AZOPA</name>
<keyword evidence="12" id="KW-1185">Reference proteome</keyword>
<dbReference type="GO" id="GO:0003964">
    <property type="term" value="F:RNA-directed DNA polymerase activity"/>
    <property type="evidence" value="ECO:0007669"/>
    <property type="project" value="UniProtKB-KW"/>
</dbReference>
<proteinExistence type="inferred from homology"/>
<dbReference type="InterPro" id="IPR043502">
    <property type="entry name" value="DNA/RNA_pol_sf"/>
</dbReference>
<dbReference type="EMBL" id="JBHLSS010000074">
    <property type="protein sequence ID" value="MFC0710266.1"/>
    <property type="molecule type" value="Genomic_DNA"/>
</dbReference>
<evidence type="ECO:0000256" key="2">
    <source>
        <dbReference type="ARBA" id="ARBA00022679"/>
    </source>
</evidence>
<dbReference type="Pfam" id="PF00078">
    <property type="entry name" value="RVT_1"/>
    <property type="match status" value="1"/>
</dbReference>
<feature type="domain" description="Reverse transcriptase" evidence="10">
    <location>
        <begin position="18"/>
        <end position="242"/>
    </location>
</feature>
<accession>A0ABV6SL81</accession>
<keyword evidence="3" id="KW-0548">Nucleotidyltransferase</keyword>
<dbReference type="NCBIfam" id="NF038233">
    <property type="entry name" value="retron_St85_RT"/>
    <property type="match status" value="1"/>
</dbReference>
<evidence type="ECO:0000256" key="6">
    <source>
        <dbReference type="ARBA" id="ARBA00022918"/>
    </source>
</evidence>
<comment type="caution">
    <text evidence="11">The sequence shown here is derived from an EMBL/GenBank/DDBJ whole genome shotgun (WGS) entry which is preliminary data.</text>
</comment>
<keyword evidence="5" id="KW-0460">Magnesium</keyword>
<dbReference type="InterPro" id="IPR000477">
    <property type="entry name" value="RT_dom"/>
</dbReference>